<feature type="region of interest" description="Disordered" evidence="1">
    <location>
        <begin position="38"/>
        <end position="67"/>
    </location>
</feature>
<organism evidence="2 3">
    <name type="scientific">Pseudomonas citronellolis</name>
    <dbReference type="NCBI Taxonomy" id="53408"/>
    <lineage>
        <taxon>Bacteria</taxon>
        <taxon>Pseudomonadati</taxon>
        <taxon>Pseudomonadota</taxon>
        <taxon>Gammaproteobacteria</taxon>
        <taxon>Pseudomonadales</taxon>
        <taxon>Pseudomonadaceae</taxon>
        <taxon>Pseudomonas</taxon>
    </lineage>
</organism>
<proteinExistence type="predicted"/>
<evidence type="ECO:0000313" key="3">
    <source>
        <dbReference type="Proteomes" id="UP001220662"/>
    </source>
</evidence>
<name>A0AAW6P6Q6_9PSED</name>
<feature type="compositionally biased region" description="Basic and acidic residues" evidence="1">
    <location>
        <begin position="50"/>
        <end position="67"/>
    </location>
</feature>
<accession>A0AAW6P6Q6</accession>
<comment type="caution">
    <text evidence="2">The sequence shown here is derived from an EMBL/GenBank/DDBJ whole genome shotgun (WGS) entry which is preliminary data.</text>
</comment>
<reference evidence="2" key="1">
    <citation type="submission" date="2023-03" db="EMBL/GenBank/DDBJ databases">
        <title>Draft assemblies of triclosan tolerant bacteria isolated from returned activated sludge.</title>
        <authorList>
            <person name="Van Hamelsveld S."/>
        </authorList>
    </citation>
    <scope>NUCLEOTIDE SEQUENCE</scope>
    <source>
        <strain evidence="2">GW210015_S63</strain>
    </source>
</reference>
<sequence length="67" mass="7517">MAKYEVVHPWFGVRRGDVVELETVHPALKPNIRPLIGDSAELVPAIQETTSEKPRRGRPPKDEASDE</sequence>
<protein>
    <submittedName>
        <fullName evidence="2">Glycoprotein</fullName>
    </submittedName>
</protein>
<evidence type="ECO:0000313" key="2">
    <source>
        <dbReference type="EMBL" id="MDF3842739.1"/>
    </source>
</evidence>
<gene>
    <name evidence="2" type="ORF">P3W55_13565</name>
</gene>
<dbReference type="EMBL" id="JARJLR010000233">
    <property type="protein sequence ID" value="MDF3842739.1"/>
    <property type="molecule type" value="Genomic_DNA"/>
</dbReference>
<dbReference type="AlphaFoldDB" id="A0AAW6P6Q6"/>
<evidence type="ECO:0000256" key="1">
    <source>
        <dbReference type="SAM" id="MobiDB-lite"/>
    </source>
</evidence>
<dbReference type="Proteomes" id="UP001220662">
    <property type="component" value="Unassembled WGS sequence"/>
</dbReference>
<dbReference type="RefSeq" id="WP_082936723.1">
    <property type="nucleotide sequence ID" value="NZ_CP015878.1"/>
</dbReference>